<organism evidence="1 2">
    <name type="scientific">Variovorax boronicumulans</name>
    <dbReference type="NCBI Taxonomy" id="436515"/>
    <lineage>
        <taxon>Bacteria</taxon>
        <taxon>Pseudomonadati</taxon>
        <taxon>Pseudomonadota</taxon>
        <taxon>Betaproteobacteria</taxon>
        <taxon>Burkholderiales</taxon>
        <taxon>Comamonadaceae</taxon>
        <taxon>Variovorax</taxon>
    </lineage>
</organism>
<gene>
    <name evidence="1" type="ORF">CKY39_12325</name>
</gene>
<dbReference type="InterPro" id="IPR005564">
    <property type="entry name" value="Major_capsid_GpE"/>
</dbReference>
<dbReference type="KEGG" id="vbo:CKY39_12325"/>
<dbReference type="HAMAP" id="MF_04133">
    <property type="entry name" value="CAPSID_LAMBDA"/>
    <property type="match status" value="1"/>
</dbReference>
<dbReference type="Gene3D" id="3.30.1930.10">
    <property type="entry name" value="capsid protein of prophage domain"/>
    <property type="match status" value="1"/>
</dbReference>
<proteinExistence type="inferred from homology"/>
<protein>
    <submittedName>
        <fullName evidence="1">Capsid protein</fullName>
    </submittedName>
</protein>
<name>A0A250DHS2_9BURK</name>
<dbReference type="EMBL" id="CP023284">
    <property type="protein sequence ID" value="ATA53917.1"/>
    <property type="molecule type" value="Genomic_DNA"/>
</dbReference>
<dbReference type="Gene3D" id="3.15.30.10">
    <property type="entry name" value="putative capsid protein of prophage domain like"/>
    <property type="match status" value="1"/>
</dbReference>
<reference evidence="1 2" key="1">
    <citation type="submission" date="2017-09" db="EMBL/GenBank/DDBJ databases">
        <title>The diverse metabolic capabilities of V. boronicumulans make it an excellent choice for continued studies on novel biodegradation.</title>
        <authorList>
            <person name="Sun S."/>
        </authorList>
    </citation>
    <scope>NUCLEOTIDE SEQUENCE [LARGE SCALE GENOMIC DNA]</scope>
    <source>
        <strain evidence="1 2">J1</strain>
    </source>
</reference>
<dbReference type="RefSeq" id="WP_095744657.1">
    <property type="nucleotide sequence ID" value="NZ_CP023284.1"/>
</dbReference>
<dbReference type="AlphaFoldDB" id="A0A250DHS2"/>
<evidence type="ECO:0000313" key="1">
    <source>
        <dbReference type="EMBL" id="ATA53917.1"/>
    </source>
</evidence>
<accession>A0A250DHS2</accession>
<evidence type="ECO:0000313" key="2">
    <source>
        <dbReference type="Proteomes" id="UP000217154"/>
    </source>
</evidence>
<dbReference type="Pfam" id="PF03864">
    <property type="entry name" value="Phage_cap_E"/>
    <property type="match status" value="1"/>
</dbReference>
<sequence length="337" mass="37226">MDIFSIGVLARVIAELPAPAPFILNSFFTAMQTETSEEIHFDVENGRRRLAPFVAPIVAGKVVQSKGFVTKTFKPAYIKDKRVFDSSRPFKRAIGERIGGELSPAQRLQALLATDLQDQLEMLARRQEVMAVEALRTGKVTVKGEQYPTVVVDFGRHVDLTVELTAGDRWGETGVDPLEDVQKWSMGVTQHSGAAGNTLIMDVKSWQLFSAAPSVQKLLDRFRGADKLNATVLGEGGRYMGNIGDFDIWVYAGWYEDPDTGALTPYLPDHTVLITSPDLEGTRAYGAIKDEESGFQAMPYFSKSWVEKDPAVRLLLLQSAPLPVPYRVNASMSAKVR</sequence>
<dbReference type="Proteomes" id="UP000217154">
    <property type="component" value="Chromosome"/>
</dbReference>